<protein>
    <recommendedName>
        <fullName evidence="2">Cohesin domain-containing protein</fullName>
    </recommendedName>
</protein>
<evidence type="ECO:0000313" key="1">
    <source>
        <dbReference type="EMBL" id="SVA16980.1"/>
    </source>
</evidence>
<organism evidence="1">
    <name type="scientific">marine metagenome</name>
    <dbReference type="NCBI Taxonomy" id="408172"/>
    <lineage>
        <taxon>unclassified sequences</taxon>
        <taxon>metagenomes</taxon>
        <taxon>ecological metagenomes</taxon>
    </lineage>
</organism>
<sequence length="187" mass="20944">MKFQCRLLFIFSIWLLFGSCAIHDKEFDNPLDYEANEELGIDTPSLVFYPKTQTKTISDSVVVESFIIFNPDSIGSFAGVHLQIEFPNSFLALDTINPGLLITDTSQATPLFTYSFDGTNIIDIYTYFLDTLKLDQEGTGHLANLIFNPTGTGNDSIRYHLDACEIIDHNDNAVEMKGDRSAEVIVQ</sequence>
<name>A0A381TLN2_9ZZZZ</name>
<dbReference type="AlphaFoldDB" id="A0A381TLN2"/>
<gene>
    <name evidence="1" type="ORF">METZ01_LOCUS69834</name>
</gene>
<dbReference type="EMBL" id="UINC01004805">
    <property type="protein sequence ID" value="SVA16980.1"/>
    <property type="molecule type" value="Genomic_DNA"/>
</dbReference>
<dbReference type="PROSITE" id="PS51257">
    <property type="entry name" value="PROKAR_LIPOPROTEIN"/>
    <property type="match status" value="1"/>
</dbReference>
<dbReference type="Gene3D" id="2.60.40.680">
    <property type="match status" value="1"/>
</dbReference>
<accession>A0A381TLN2</accession>
<evidence type="ECO:0008006" key="2">
    <source>
        <dbReference type="Google" id="ProtNLM"/>
    </source>
</evidence>
<proteinExistence type="predicted"/>
<reference evidence="1" key="1">
    <citation type="submission" date="2018-05" db="EMBL/GenBank/DDBJ databases">
        <authorList>
            <person name="Lanie J.A."/>
            <person name="Ng W.-L."/>
            <person name="Kazmierczak K.M."/>
            <person name="Andrzejewski T.M."/>
            <person name="Davidsen T.M."/>
            <person name="Wayne K.J."/>
            <person name="Tettelin H."/>
            <person name="Glass J.I."/>
            <person name="Rusch D."/>
            <person name="Podicherti R."/>
            <person name="Tsui H.-C.T."/>
            <person name="Winkler M.E."/>
        </authorList>
    </citation>
    <scope>NUCLEOTIDE SEQUENCE</scope>
</reference>